<evidence type="ECO:0000313" key="3">
    <source>
        <dbReference type="Proteomes" id="UP000779574"/>
    </source>
</evidence>
<reference evidence="2" key="1">
    <citation type="journal article" date="2021" name="J Fungi (Basel)">
        <title>Virulence traits and population genomics of the black yeast Aureobasidium melanogenum.</title>
        <authorList>
            <person name="Cernosa A."/>
            <person name="Sun X."/>
            <person name="Gostincar C."/>
            <person name="Fang C."/>
            <person name="Gunde-Cimerman N."/>
            <person name="Song Z."/>
        </authorList>
    </citation>
    <scope>NUCLEOTIDE SEQUENCE</scope>
    <source>
        <strain evidence="2">EXF-9911</strain>
    </source>
</reference>
<organism evidence="2 3">
    <name type="scientific">Aureobasidium melanogenum</name>
    <name type="common">Aureobasidium pullulans var. melanogenum</name>
    <dbReference type="NCBI Taxonomy" id="46634"/>
    <lineage>
        <taxon>Eukaryota</taxon>
        <taxon>Fungi</taxon>
        <taxon>Dikarya</taxon>
        <taxon>Ascomycota</taxon>
        <taxon>Pezizomycotina</taxon>
        <taxon>Dothideomycetes</taxon>
        <taxon>Dothideomycetidae</taxon>
        <taxon>Dothideales</taxon>
        <taxon>Saccotheciaceae</taxon>
        <taxon>Aureobasidium</taxon>
    </lineage>
</organism>
<feature type="domain" description="Aminoglycoside phosphotransferase" evidence="1">
    <location>
        <begin position="109"/>
        <end position="294"/>
    </location>
</feature>
<accession>A0A9P8E722</accession>
<name>A0A9P8E722_AURME</name>
<dbReference type="InterPro" id="IPR051678">
    <property type="entry name" value="AGP_Transferase"/>
</dbReference>
<dbReference type="Gene3D" id="3.30.200.20">
    <property type="entry name" value="Phosphorylase Kinase, domain 1"/>
    <property type="match status" value="1"/>
</dbReference>
<feature type="non-terminal residue" evidence="2">
    <location>
        <position position="432"/>
    </location>
</feature>
<dbReference type="AlphaFoldDB" id="A0A9P8E722"/>
<dbReference type="SUPFAM" id="SSF56112">
    <property type="entry name" value="Protein kinase-like (PK-like)"/>
    <property type="match status" value="1"/>
</dbReference>
<dbReference type="InterPro" id="IPR011009">
    <property type="entry name" value="Kinase-like_dom_sf"/>
</dbReference>
<gene>
    <name evidence="2" type="ORF">KCU76_g13397</name>
</gene>
<evidence type="ECO:0000259" key="1">
    <source>
        <dbReference type="Pfam" id="PF01636"/>
    </source>
</evidence>
<dbReference type="Gene3D" id="3.90.1200.10">
    <property type="match status" value="1"/>
</dbReference>
<evidence type="ECO:0000313" key="2">
    <source>
        <dbReference type="EMBL" id="KAG9683016.1"/>
    </source>
</evidence>
<dbReference type="Pfam" id="PF01636">
    <property type="entry name" value="APH"/>
    <property type="match status" value="1"/>
</dbReference>
<sequence>MSFRDAFFAAYDSARKGHLQALLDKVDFNALRSIATRLHDNVPCSIPALLNAGEQAKPDAESKQVLDQTGGQNCNIDICFADGVVWIARLRFEEPTVLPHDAQTTISISEVGTLKFLSQTNIRVPEVFYHSSDESEIGTPYMLMEKLPGKPLQWSDASAQQKTKVMEQLADVFLELEKHPFPATGSLSQAGVVGPFTQSHMFVSPSESLGPFSTLKESLTAILTHEIDMIKGGELSTLATDNFLTHLWRLEHLPSLLASATDNHFYLKHADDKGDHILIDEDYNITGIIDWEWASTETKNFAFSSPCMMWPVAKYYDGSNELSQEEHEFAQMFQRRGREDIAQMILQGRAWQRFLFFMAGAGVPPYDDFSNLFQGLRRSFEGEDIGSYLEWRNHASETNEASFMEFERTRTGGSHLTSRILEVHGSQERNKE</sequence>
<dbReference type="InterPro" id="IPR002575">
    <property type="entry name" value="Aminoglycoside_PTrfase"/>
</dbReference>
<dbReference type="Proteomes" id="UP000779574">
    <property type="component" value="Unassembled WGS sequence"/>
</dbReference>
<comment type="caution">
    <text evidence="2">The sequence shown here is derived from an EMBL/GenBank/DDBJ whole genome shotgun (WGS) entry which is preliminary data.</text>
</comment>
<dbReference type="EMBL" id="JAHFXF010000747">
    <property type="protein sequence ID" value="KAG9683016.1"/>
    <property type="molecule type" value="Genomic_DNA"/>
</dbReference>
<reference evidence="2" key="2">
    <citation type="submission" date="2021-08" db="EMBL/GenBank/DDBJ databases">
        <authorList>
            <person name="Gostincar C."/>
            <person name="Sun X."/>
            <person name="Song Z."/>
            <person name="Gunde-Cimerman N."/>
        </authorList>
    </citation>
    <scope>NUCLEOTIDE SEQUENCE</scope>
    <source>
        <strain evidence="2">EXF-9911</strain>
    </source>
</reference>
<proteinExistence type="predicted"/>
<dbReference type="PANTHER" id="PTHR21310">
    <property type="entry name" value="AMINOGLYCOSIDE PHOSPHOTRANSFERASE-RELATED-RELATED"/>
    <property type="match status" value="1"/>
</dbReference>
<protein>
    <recommendedName>
        <fullName evidence="1">Aminoglycoside phosphotransferase domain-containing protein</fullName>
    </recommendedName>
</protein>
<dbReference type="OrthoDB" id="5327538at2759"/>
<dbReference type="PANTHER" id="PTHR21310:SF15">
    <property type="entry name" value="AMINOGLYCOSIDE PHOSPHOTRANSFERASE DOMAIN-CONTAINING PROTEIN"/>
    <property type="match status" value="1"/>
</dbReference>